<keyword evidence="1" id="KW-0732">Signal</keyword>
<gene>
    <name evidence="2" type="ORF">FB567DRAFT_550767</name>
</gene>
<feature type="chain" id="PRO_5035471171" evidence="1">
    <location>
        <begin position="18"/>
        <end position="111"/>
    </location>
</feature>
<reference evidence="2" key="1">
    <citation type="journal article" date="2021" name="Nat. Commun.">
        <title>Genetic determinants of endophytism in the Arabidopsis root mycobiome.</title>
        <authorList>
            <person name="Mesny F."/>
            <person name="Miyauchi S."/>
            <person name="Thiergart T."/>
            <person name="Pickel B."/>
            <person name="Atanasova L."/>
            <person name="Karlsson M."/>
            <person name="Huettel B."/>
            <person name="Barry K.W."/>
            <person name="Haridas S."/>
            <person name="Chen C."/>
            <person name="Bauer D."/>
            <person name="Andreopoulos W."/>
            <person name="Pangilinan J."/>
            <person name="LaButti K."/>
            <person name="Riley R."/>
            <person name="Lipzen A."/>
            <person name="Clum A."/>
            <person name="Drula E."/>
            <person name="Henrissat B."/>
            <person name="Kohler A."/>
            <person name="Grigoriev I.V."/>
            <person name="Martin F.M."/>
            <person name="Hacquard S."/>
        </authorList>
    </citation>
    <scope>NUCLEOTIDE SEQUENCE</scope>
    <source>
        <strain evidence="2">MPI-SDFR-AT-0120</strain>
    </source>
</reference>
<organism evidence="2 3">
    <name type="scientific">Paraphoma chrysanthemicola</name>
    <dbReference type="NCBI Taxonomy" id="798071"/>
    <lineage>
        <taxon>Eukaryota</taxon>
        <taxon>Fungi</taxon>
        <taxon>Dikarya</taxon>
        <taxon>Ascomycota</taxon>
        <taxon>Pezizomycotina</taxon>
        <taxon>Dothideomycetes</taxon>
        <taxon>Pleosporomycetidae</taxon>
        <taxon>Pleosporales</taxon>
        <taxon>Pleosporineae</taxon>
        <taxon>Phaeosphaeriaceae</taxon>
        <taxon>Paraphoma</taxon>
    </lineage>
</organism>
<dbReference type="OrthoDB" id="3776585at2759"/>
<evidence type="ECO:0000313" key="3">
    <source>
        <dbReference type="Proteomes" id="UP000813461"/>
    </source>
</evidence>
<sequence>MHVTSLYIVLFAGFGLAARWAIDGSCDFVPTPNLGGGYNSILQATEALEKAVKEAIKMAKSAVNVMTEHSEDQHVRDMLKLVFGEGPEYQSKFDATKSERPITIMLAIGSL</sequence>
<proteinExistence type="predicted"/>
<evidence type="ECO:0000256" key="1">
    <source>
        <dbReference type="SAM" id="SignalP"/>
    </source>
</evidence>
<dbReference type="Proteomes" id="UP000813461">
    <property type="component" value="Unassembled WGS sequence"/>
</dbReference>
<dbReference type="AlphaFoldDB" id="A0A8K0R4G9"/>
<feature type="signal peptide" evidence="1">
    <location>
        <begin position="1"/>
        <end position="17"/>
    </location>
</feature>
<dbReference type="EMBL" id="JAGMVJ010000013">
    <property type="protein sequence ID" value="KAH7083729.1"/>
    <property type="molecule type" value="Genomic_DNA"/>
</dbReference>
<protein>
    <submittedName>
        <fullName evidence="2">Uncharacterized protein</fullName>
    </submittedName>
</protein>
<comment type="caution">
    <text evidence="2">The sequence shown here is derived from an EMBL/GenBank/DDBJ whole genome shotgun (WGS) entry which is preliminary data.</text>
</comment>
<name>A0A8K0R4G9_9PLEO</name>
<accession>A0A8K0R4G9</accession>
<keyword evidence="3" id="KW-1185">Reference proteome</keyword>
<evidence type="ECO:0000313" key="2">
    <source>
        <dbReference type="EMBL" id="KAH7083729.1"/>
    </source>
</evidence>